<dbReference type="PANTHER" id="PTHR33376">
    <property type="match status" value="1"/>
</dbReference>
<dbReference type="InterPro" id="IPR038404">
    <property type="entry name" value="TRAP_DctP_sf"/>
</dbReference>
<reference evidence="5" key="1">
    <citation type="journal article" date="2014" name="Int. J. Syst. Evol. Microbiol.">
        <title>Complete genome sequence of Corynebacterium casei LMG S-19264T (=DSM 44701T), isolated from a smear-ripened cheese.</title>
        <authorList>
            <consortium name="US DOE Joint Genome Institute (JGI-PGF)"/>
            <person name="Walter F."/>
            <person name="Albersmeier A."/>
            <person name="Kalinowski J."/>
            <person name="Ruckert C."/>
        </authorList>
    </citation>
    <scope>NUCLEOTIDE SEQUENCE</scope>
    <source>
        <strain evidence="5">CGMCC 1.6293</strain>
    </source>
</reference>
<dbReference type="Pfam" id="PF03480">
    <property type="entry name" value="DctP"/>
    <property type="match status" value="1"/>
</dbReference>
<comment type="subcellular location">
    <subcellularLocation>
        <location evidence="1">Periplasm</location>
    </subcellularLocation>
</comment>
<dbReference type="Gene3D" id="3.40.190.170">
    <property type="entry name" value="Bacterial extracellular solute-binding protein, family 7"/>
    <property type="match status" value="1"/>
</dbReference>
<feature type="signal peptide" evidence="4">
    <location>
        <begin position="1"/>
        <end position="26"/>
    </location>
</feature>
<keyword evidence="3" id="KW-0574">Periplasm</keyword>
<dbReference type="CDD" id="cd13666">
    <property type="entry name" value="PBP2_TRAP_DctP_like_1"/>
    <property type="match status" value="1"/>
</dbReference>
<evidence type="ECO:0000313" key="6">
    <source>
        <dbReference type="Proteomes" id="UP000649829"/>
    </source>
</evidence>
<keyword evidence="2 4" id="KW-0732">Signal</keyword>
<feature type="chain" id="PRO_5037389457" evidence="4">
    <location>
        <begin position="27"/>
        <end position="371"/>
    </location>
</feature>
<gene>
    <name evidence="5" type="ORF">GCM10011534_43210</name>
</gene>
<evidence type="ECO:0000256" key="1">
    <source>
        <dbReference type="ARBA" id="ARBA00004418"/>
    </source>
</evidence>
<accession>A0A917TB40</accession>
<comment type="caution">
    <text evidence="5">The sequence shown here is derived from an EMBL/GenBank/DDBJ whole genome shotgun (WGS) entry which is preliminary data.</text>
</comment>
<evidence type="ECO:0000256" key="3">
    <source>
        <dbReference type="ARBA" id="ARBA00022764"/>
    </source>
</evidence>
<dbReference type="EMBL" id="BMLF01000008">
    <property type="protein sequence ID" value="GGM16642.1"/>
    <property type="molecule type" value="Genomic_DNA"/>
</dbReference>
<dbReference type="RefSeq" id="WP_156954790.1">
    <property type="nucleotide sequence ID" value="NZ_BMLF01000008.1"/>
</dbReference>
<dbReference type="InterPro" id="IPR018389">
    <property type="entry name" value="DctP_fam"/>
</dbReference>
<dbReference type="AlphaFoldDB" id="A0A917TB40"/>
<proteinExistence type="predicted"/>
<evidence type="ECO:0000313" key="5">
    <source>
        <dbReference type="EMBL" id="GGM16642.1"/>
    </source>
</evidence>
<dbReference type="GO" id="GO:0042597">
    <property type="term" value="C:periplasmic space"/>
    <property type="evidence" value="ECO:0007669"/>
    <property type="project" value="UniProtKB-SubCell"/>
</dbReference>
<sequence>MKTNSGKIAAAALLAASALTAAPAMAQNLQYANYLPPTHPGNVFALEPMFKALEEKSGGSLKITLQAGGALAGAKDTLSAIETGLIDGGFIVSVYVPNEIPLNTTMSDMAMLMEDPVTMVGALNETVLLGCPSCLEEYQGHNVTYLGAYATTPYNLMCKDPVSTLSDIQGLKIRSAGDVYGRWIAEMGGVPVNVANSEAYEAMQRGQLDCVYGSVGWLKSLSLWDVSKHVLRQDMGAFGGGALIAFNTDTWEGLSDEARAMITDEVPAALARLAIGYAEEDEEAIAEASEHGVTVNGKDPELGALLAEYQKSEIESAVAEAEERGAENAQALADTFVANLAKWKKISDEAGGDVAKVEEALRREIYSKLGN</sequence>
<dbReference type="NCBIfam" id="NF037995">
    <property type="entry name" value="TRAP_S1"/>
    <property type="match status" value="1"/>
</dbReference>
<evidence type="ECO:0000256" key="2">
    <source>
        <dbReference type="ARBA" id="ARBA00022729"/>
    </source>
</evidence>
<dbReference type="Proteomes" id="UP000649829">
    <property type="component" value="Unassembled WGS sequence"/>
</dbReference>
<protein>
    <submittedName>
        <fullName evidence="5">C4-dicarboxylate ABC transporter</fullName>
    </submittedName>
</protein>
<name>A0A917TB40_9RHOB</name>
<dbReference type="GO" id="GO:0055085">
    <property type="term" value="P:transmembrane transport"/>
    <property type="evidence" value="ECO:0007669"/>
    <property type="project" value="InterPro"/>
</dbReference>
<reference evidence="5" key="2">
    <citation type="submission" date="2020-09" db="EMBL/GenBank/DDBJ databases">
        <authorList>
            <person name="Sun Q."/>
            <person name="Zhou Y."/>
        </authorList>
    </citation>
    <scope>NUCLEOTIDE SEQUENCE</scope>
    <source>
        <strain evidence="5">CGMCC 1.6293</strain>
    </source>
</reference>
<organism evidence="5 6">
    <name type="scientific">Pseudooceanicola nanhaiensis</name>
    <dbReference type="NCBI Taxonomy" id="375761"/>
    <lineage>
        <taxon>Bacteria</taxon>
        <taxon>Pseudomonadati</taxon>
        <taxon>Pseudomonadota</taxon>
        <taxon>Alphaproteobacteria</taxon>
        <taxon>Rhodobacterales</taxon>
        <taxon>Paracoccaceae</taxon>
        <taxon>Pseudooceanicola</taxon>
    </lineage>
</organism>
<dbReference type="PANTHER" id="PTHR33376:SF15">
    <property type="entry name" value="BLL6794 PROTEIN"/>
    <property type="match status" value="1"/>
</dbReference>
<keyword evidence="6" id="KW-1185">Reference proteome</keyword>
<evidence type="ECO:0000256" key="4">
    <source>
        <dbReference type="SAM" id="SignalP"/>
    </source>
</evidence>